<dbReference type="RefSeq" id="WP_074552473.1">
    <property type="nucleotide sequence ID" value="NZ_CP119563.1"/>
</dbReference>
<proteinExistence type="predicted"/>
<name>A0A1G7CAF6_RHOCA</name>
<reference evidence="1 2" key="1">
    <citation type="submission" date="2016-10" db="EMBL/GenBank/DDBJ databases">
        <authorList>
            <person name="de Groot N.N."/>
        </authorList>
    </citation>
    <scope>NUCLEOTIDE SEQUENCE [LARGE SCALE GENOMIC DNA]</scope>
    <source>
        <strain evidence="2">DSM 938 / 37b4</strain>
    </source>
</reference>
<evidence type="ECO:0000313" key="1">
    <source>
        <dbReference type="EMBL" id="SDE36318.1"/>
    </source>
</evidence>
<organism evidence="1 2">
    <name type="scientific">Rhodobacter capsulatus</name>
    <name type="common">Rhodopseudomonas capsulata</name>
    <dbReference type="NCBI Taxonomy" id="1061"/>
    <lineage>
        <taxon>Bacteria</taxon>
        <taxon>Pseudomonadati</taxon>
        <taxon>Pseudomonadota</taxon>
        <taxon>Alphaproteobacteria</taxon>
        <taxon>Rhodobacterales</taxon>
        <taxon>Rhodobacter group</taxon>
        <taxon>Rhodobacter</taxon>
    </lineage>
</organism>
<dbReference type="Proteomes" id="UP000183812">
    <property type="component" value="Unassembled WGS sequence"/>
</dbReference>
<dbReference type="EMBL" id="FNAY01000001">
    <property type="protein sequence ID" value="SDE36318.1"/>
    <property type="molecule type" value="Genomic_DNA"/>
</dbReference>
<accession>A0A1G7CAF6</accession>
<evidence type="ECO:0000313" key="2">
    <source>
        <dbReference type="Proteomes" id="UP000183812"/>
    </source>
</evidence>
<dbReference type="AlphaFoldDB" id="A0A1G7CAF6"/>
<gene>
    <name evidence="1" type="ORF">SAMN04244550_00213</name>
</gene>
<protein>
    <submittedName>
        <fullName evidence="1">Uncharacterized protein</fullName>
    </submittedName>
</protein>
<sequence length="152" mass="16980">MKLTAKAAFAAEIAKIDKQRLNEAIAEGFYLCAPATKRGATRAFDVPDIITLIVYRHLTDEGMVPRCAGPVACGLRELLSRAPDAQTVYHVKDGLGQTQWLTDTEFSPSQASVWETNIVSARQWRLDLMRQFVMHKLNEEFEAREIALGGDE</sequence>
<dbReference type="OrthoDB" id="8455769at2"/>